<feature type="transmembrane region" description="Helical" evidence="5">
    <location>
        <begin position="151"/>
        <end position="171"/>
    </location>
</feature>
<organism evidence="6 7">
    <name type="scientific">Paenibacillus albus</name>
    <dbReference type="NCBI Taxonomy" id="2495582"/>
    <lineage>
        <taxon>Bacteria</taxon>
        <taxon>Bacillati</taxon>
        <taxon>Bacillota</taxon>
        <taxon>Bacilli</taxon>
        <taxon>Bacillales</taxon>
        <taxon>Paenibacillaceae</taxon>
        <taxon>Paenibacillus</taxon>
    </lineage>
</organism>
<dbReference type="EMBL" id="CP034437">
    <property type="protein sequence ID" value="AZN39958.1"/>
    <property type="molecule type" value="Genomic_DNA"/>
</dbReference>
<feature type="transmembrane region" description="Helical" evidence="5">
    <location>
        <begin position="206"/>
        <end position="225"/>
    </location>
</feature>
<evidence type="ECO:0000313" key="7">
    <source>
        <dbReference type="Proteomes" id="UP000272528"/>
    </source>
</evidence>
<evidence type="ECO:0008006" key="8">
    <source>
        <dbReference type="Google" id="ProtNLM"/>
    </source>
</evidence>
<dbReference type="Pfam" id="PF02535">
    <property type="entry name" value="Zip"/>
    <property type="match status" value="1"/>
</dbReference>
<evidence type="ECO:0000313" key="6">
    <source>
        <dbReference type="EMBL" id="AZN39958.1"/>
    </source>
</evidence>
<keyword evidence="7" id="KW-1185">Reference proteome</keyword>
<feature type="transmembrane region" description="Helical" evidence="5">
    <location>
        <begin position="114"/>
        <end position="131"/>
    </location>
</feature>
<proteinExistence type="predicted"/>
<evidence type="ECO:0000256" key="5">
    <source>
        <dbReference type="SAM" id="Phobius"/>
    </source>
</evidence>
<feature type="transmembrane region" description="Helical" evidence="5">
    <location>
        <begin position="49"/>
        <end position="70"/>
    </location>
</feature>
<keyword evidence="4 5" id="KW-0472">Membrane</keyword>
<protein>
    <recommendedName>
        <fullName evidence="8">ZIP family metal transporter</fullName>
    </recommendedName>
</protein>
<dbReference type="GO" id="GO:0046873">
    <property type="term" value="F:metal ion transmembrane transporter activity"/>
    <property type="evidence" value="ECO:0007669"/>
    <property type="project" value="InterPro"/>
</dbReference>
<dbReference type="OrthoDB" id="9787346at2"/>
<dbReference type="Proteomes" id="UP000272528">
    <property type="component" value="Chromosome"/>
</dbReference>
<feature type="transmembrane region" description="Helical" evidence="5">
    <location>
        <begin position="20"/>
        <end position="42"/>
    </location>
</feature>
<evidence type="ECO:0000256" key="2">
    <source>
        <dbReference type="ARBA" id="ARBA00022692"/>
    </source>
</evidence>
<reference evidence="7" key="1">
    <citation type="submission" date="2018-12" db="EMBL/GenBank/DDBJ databases">
        <title>Genome sequence of Peanibacillus sp.</title>
        <authorList>
            <person name="Subramani G."/>
            <person name="Srinivasan S."/>
            <person name="Kim M.K."/>
        </authorList>
    </citation>
    <scope>NUCLEOTIDE SEQUENCE [LARGE SCALE GENOMIC DNA]</scope>
    <source>
        <strain evidence="7">18JY67-1</strain>
    </source>
</reference>
<feature type="transmembrane region" description="Helical" evidence="5">
    <location>
        <begin position="178"/>
        <end position="200"/>
    </location>
</feature>
<dbReference type="InterPro" id="IPR003689">
    <property type="entry name" value="ZIP"/>
</dbReference>
<name>A0A3S9A2H1_9BACL</name>
<dbReference type="AlphaFoldDB" id="A0A3S9A2H1"/>
<sequence>MEWTRGGEGVLNEGINAFKAGMLGLLLGGSGIGVGGIIALLVGNVRRNISSFVIQVSAGMMLIIIVLDIIPESVSIGGFPLTTVGILLGLYGIRQLERIAHRIVTITTGLHNDTWLRSSLFLSFAVALHNFPAGIALGNSLVTGPHLVKSLSITMIAHAIPEGIALVLPLVMAGMPHVAMLIVAIVGIPTGLGAYLGYLFGMFVPGMQALLLGVTVGTIVYIAIFEMIKPAWKERGGLTVTLGILMGGMLGLTLIELFH</sequence>
<feature type="transmembrane region" description="Helical" evidence="5">
    <location>
        <begin position="76"/>
        <end position="93"/>
    </location>
</feature>
<dbReference type="KEGG" id="palb:EJC50_10070"/>
<evidence type="ECO:0000256" key="1">
    <source>
        <dbReference type="ARBA" id="ARBA00004141"/>
    </source>
</evidence>
<keyword evidence="2 5" id="KW-0812">Transmembrane</keyword>
<evidence type="ECO:0000256" key="3">
    <source>
        <dbReference type="ARBA" id="ARBA00022989"/>
    </source>
</evidence>
<evidence type="ECO:0000256" key="4">
    <source>
        <dbReference type="ARBA" id="ARBA00023136"/>
    </source>
</evidence>
<accession>A0A3S9A2H1</accession>
<dbReference type="GO" id="GO:0016020">
    <property type="term" value="C:membrane"/>
    <property type="evidence" value="ECO:0007669"/>
    <property type="project" value="UniProtKB-SubCell"/>
</dbReference>
<feature type="transmembrane region" description="Helical" evidence="5">
    <location>
        <begin position="237"/>
        <end position="258"/>
    </location>
</feature>
<keyword evidence="3 5" id="KW-1133">Transmembrane helix</keyword>
<comment type="subcellular location">
    <subcellularLocation>
        <location evidence="1">Membrane</location>
        <topology evidence="1">Multi-pass membrane protein</topology>
    </subcellularLocation>
</comment>
<gene>
    <name evidence="6" type="ORF">EJC50_10070</name>
</gene>